<dbReference type="InterPro" id="IPR000525">
    <property type="entry name" value="Initiator_Rep_WH1"/>
</dbReference>
<sequence>MNDFNLTNKMVQGNDMIQAINKLDRTTFKIFEMAVSCIDTNAPKQEVFLSKVDIFNFFDMDNSNRFTRMEQSFQRLSQQGIVLELPNEEKALINVTSRLQWGSVIIMT</sequence>
<dbReference type="Gene3D" id="1.10.10.10">
    <property type="entry name" value="Winged helix-like DNA-binding domain superfamily/Winged helix DNA-binding domain"/>
    <property type="match status" value="1"/>
</dbReference>
<dbReference type="KEGG" id="eio:H9L01_03985"/>
<protein>
    <submittedName>
        <fullName evidence="3">Replication initiation protein</fullName>
    </submittedName>
</protein>
<dbReference type="EMBL" id="CP060715">
    <property type="protein sequence ID" value="QNN61522.1"/>
    <property type="molecule type" value="Genomic_DNA"/>
</dbReference>
<dbReference type="SUPFAM" id="SSF46785">
    <property type="entry name" value="Winged helix' DNA-binding domain"/>
    <property type="match status" value="1"/>
</dbReference>
<dbReference type="GO" id="GO:0006270">
    <property type="term" value="P:DNA replication initiation"/>
    <property type="evidence" value="ECO:0007669"/>
    <property type="project" value="InterPro"/>
</dbReference>
<gene>
    <name evidence="3" type="ORF">H9L01_03985</name>
</gene>
<evidence type="ECO:0000256" key="1">
    <source>
        <dbReference type="ARBA" id="ARBA00038283"/>
    </source>
</evidence>
<dbReference type="AlphaFoldDB" id="A0A7G9S0Z7"/>
<keyword evidence="4" id="KW-1185">Reference proteome</keyword>
<organism evidence="3 4">
    <name type="scientific">Erysipelothrix inopinata</name>
    <dbReference type="NCBI Taxonomy" id="225084"/>
    <lineage>
        <taxon>Bacteria</taxon>
        <taxon>Bacillati</taxon>
        <taxon>Bacillota</taxon>
        <taxon>Erysipelotrichia</taxon>
        <taxon>Erysipelotrichales</taxon>
        <taxon>Erysipelotrichaceae</taxon>
        <taxon>Erysipelothrix</taxon>
    </lineage>
</organism>
<name>A0A7G9S0Z7_9FIRM</name>
<evidence type="ECO:0000259" key="2">
    <source>
        <dbReference type="Pfam" id="PF01051"/>
    </source>
</evidence>
<dbReference type="InterPro" id="IPR036390">
    <property type="entry name" value="WH_DNA-bd_sf"/>
</dbReference>
<dbReference type="RefSeq" id="WP_187534721.1">
    <property type="nucleotide sequence ID" value="NZ_CBCSHU010000027.1"/>
</dbReference>
<dbReference type="GO" id="GO:0003887">
    <property type="term" value="F:DNA-directed DNA polymerase activity"/>
    <property type="evidence" value="ECO:0007669"/>
    <property type="project" value="InterPro"/>
</dbReference>
<evidence type="ECO:0000313" key="4">
    <source>
        <dbReference type="Proteomes" id="UP000515928"/>
    </source>
</evidence>
<feature type="domain" description="Initiator Rep protein WH1" evidence="2">
    <location>
        <begin position="10"/>
        <end position="89"/>
    </location>
</feature>
<dbReference type="InterPro" id="IPR036388">
    <property type="entry name" value="WH-like_DNA-bd_sf"/>
</dbReference>
<dbReference type="Proteomes" id="UP000515928">
    <property type="component" value="Chromosome"/>
</dbReference>
<accession>A0A7G9S0Z7</accession>
<evidence type="ECO:0000313" key="3">
    <source>
        <dbReference type="EMBL" id="QNN61522.1"/>
    </source>
</evidence>
<reference evidence="3 4" key="1">
    <citation type="submission" date="2020-08" db="EMBL/GenBank/DDBJ databases">
        <title>Genome sequence of Erysipelothrix inopinata DSM 15511T.</title>
        <authorList>
            <person name="Hyun D.-W."/>
            <person name="Bae J.-W."/>
        </authorList>
    </citation>
    <scope>NUCLEOTIDE SEQUENCE [LARGE SCALE GENOMIC DNA]</scope>
    <source>
        <strain evidence="3 4">DSM 15511</strain>
    </source>
</reference>
<dbReference type="Pfam" id="PF01051">
    <property type="entry name" value="Rep3_N"/>
    <property type="match status" value="1"/>
</dbReference>
<proteinExistence type="inferred from homology"/>
<comment type="similarity">
    <text evidence="1">Belongs to the initiator RepB protein family.</text>
</comment>